<dbReference type="AlphaFoldDB" id="A0A8K0JGJ3"/>
<keyword evidence="3" id="KW-1185">Reference proteome</keyword>
<protein>
    <submittedName>
        <fullName evidence="2">Uncharacterized protein</fullName>
    </submittedName>
</protein>
<sequence>MASSGGSKEAPAPVAEQKNIETGSK</sequence>
<name>A0A8K0JGJ3_9TREE</name>
<evidence type="ECO:0000256" key="1">
    <source>
        <dbReference type="SAM" id="MobiDB-lite"/>
    </source>
</evidence>
<accession>A0A8K0JGJ3</accession>
<reference evidence="2" key="1">
    <citation type="submission" date="2020-04" db="EMBL/GenBank/DDBJ databases">
        <title>Analysis of mating type loci in Filobasidium floriforme.</title>
        <authorList>
            <person name="Nowrousian M."/>
        </authorList>
    </citation>
    <scope>NUCLEOTIDE SEQUENCE</scope>
    <source>
        <strain evidence="2">CBS 6242</strain>
    </source>
</reference>
<organism evidence="2 3">
    <name type="scientific">Filobasidium floriforme</name>
    <dbReference type="NCBI Taxonomy" id="5210"/>
    <lineage>
        <taxon>Eukaryota</taxon>
        <taxon>Fungi</taxon>
        <taxon>Dikarya</taxon>
        <taxon>Basidiomycota</taxon>
        <taxon>Agaricomycotina</taxon>
        <taxon>Tremellomycetes</taxon>
        <taxon>Filobasidiales</taxon>
        <taxon>Filobasidiaceae</taxon>
        <taxon>Filobasidium</taxon>
    </lineage>
</organism>
<evidence type="ECO:0000313" key="3">
    <source>
        <dbReference type="Proteomes" id="UP000812966"/>
    </source>
</evidence>
<comment type="caution">
    <text evidence="2">The sequence shown here is derived from an EMBL/GenBank/DDBJ whole genome shotgun (WGS) entry which is preliminary data.</text>
</comment>
<gene>
    <name evidence="2" type="ORF">FFLO_05682</name>
</gene>
<feature type="region of interest" description="Disordered" evidence="1">
    <location>
        <begin position="1"/>
        <end position="25"/>
    </location>
</feature>
<evidence type="ECO:0000313" key="2">
    <source>
        <dbReference type="EMBL" id="KAG7529410.1"/>
    </source>
</evidence>
<proteinExistence type="predicted"/>
<dbReference type="EMBL" id="JABELV010000151">
    <property type="protein sequence ID" value="KAG7529410.1"/>
    <property type="molecule type" value="Genomic_DNA"/>
</dbReference>
<dbReference type="Proteomes" id="UP000812966">
    <property type="component" value="Unassembled WGS sequence"/>
</dbReference>